<organism evidence="1 2">
    <name type="scientific">Polyangium spumosum</name>
    <dbReference type="NCBI Taxonomy" id="889282"/>
    <lineage>
        <taxon>Bacteria</taxon>
        <taxon>Pseudomonadati</taxon>
        <taxon>Myxococcota</taxon>
        <taxon>Polyangia</taxon>
        <taxon>Polyangiales</taxon>
        <taxon>Polyangiaceae</taxon>
        <taxon>Polyangium</taxon>
    </lineage>
</organism>
<keyword evidence="2" id="KW-1185">Reference proteome</keyword>
<name>A0A6N7Q367_9BACT</name>
<accession>A0A6N7Q367</accession>
<gene>
    <name evidence="1" type="ORF">GF068_40440</name>
</gene>
<dbReference type="Proteomes" id="UP000440224">
    <property type="component" value="Unassembled WGS sequence"/>
</dbReference>
<proteinExistence type="predicted"/>
<dbReference type="AlphaFoldDB" id="A0A6N7Q367"/>
<dbReference type="EMBL" id="WJIE01000025">
    <property type="protein sequence ID" value="MRG98137.1"/>
    <property type="molecule type" value="Genomic_DNA"/>
</dbReference>
<evidence type="ECO:0000313" key="1">
    <source>
        <dbReference type="EMBL" id="MRG98137.1"/>
    </source>
</evidence>
<sequence length="109" mass="12349">MNIDIHETVDSLNDPRLREQFMREIRDKLREASIYPSSTLNALDAQLLDAPMYLYEDGSLTIVTPALGEDGALDIDGREFSIKVQYIALRSEFSRVDFNAGKVVWSRGP</sequence>
<protein>
    <submittedName>
        <fullName evidence="1">Uncharacterized protein</fullName>
    </submittedName>
</protein>
<comment type="caution">
    <text evidence="1">The sequence shown here is derived from an EMBL/GenBank/DDBJ whole genome shotgun (WGS) entry which is preliminary data.</text>
</comment>
<dbReference type="RefSeq" id="WP_153824906.1">
    <property type="nucleotide sequence ID" value="NZ_WJIE01000025.1"/>
</dbReference>
<evidence type="ECO:0000313" key="2">
    <source>
        <dbReference type="Proteomes" id="UP000440224"/>
    </source>
</evidence>
<reference evidence="1 2" key="1">
    <citation type="submission" date="2019-10" db="EMBL/GenBank/DDBJ databases">
        <title>A soil myxobacterium in the family Polyangiaceae.</title>
        <authorList>
            <person name="Li Y."/>
            <person name="Wang J."/>
        </authorList>
    </citation>
    <scope>NUCLEOTIDE SEQUENCE [LARGE SCALE GENOMIC DNA]</scope>
    <source>
        <strain evidence="1 2">DSM 14734</strain>
    </source>
</reference>